<evidence type="ECO:0000313" key="8">
    <source>
        <dbReference type="EMBL" id="CAJ0968656.1"/>
    </source>
</evidence>
<keyword evidence="5" id="KW-0675">Receptor</keyword>
<keyword evidence="6" id="KW-0325">Glycoprotein</keyword>
<keyword evidence="4" id="KW-0472">Membrane</keyword>
<dbReference type="InterPro" id="IPR000068">
    <property type="entry name" value="GPCR_3_Ca_sens_rcpt-rel"/>
</dbReference>
<name>A0ABN9MPD2_9NEOB</name>
<keyword evidence="2" id="KW-0812">Transmembrane</keyword>
<proteinExistence type="predicted"/>
<sequence length="125" mass="13780">MGFNFRALRWTRAMMFAIDEINNRTDILPNITLGYQIFDTCFTISKSVEATLSFLTGQNETHPNFRCSAGAPLAAVIGAGGSALSIATARILGLYYFPQINKPLWVSLLSEKNVDSTRTCHTDVT</sequence>
<comment type="caution">
    <text evidence="8">The sequence shown here is derived from an EMBL/GenBank/DDBJ whole genome shotgun (WGS) entry which is preliminary data.</text>
</comment>
<dbReference type="PANTHER" id="PTHR24061">
    <property type="entry name" value="CALCIUM-SENSING RECEPTOR-RELATED"/>
    <property type="match status" value="1"/>
</dbReference>
<keyword evidence="9" id="KW-1185">Reference proteome</keyword>
<evidence type="ECO:0000256" key="1">
    <source>
        <dbReference type="ARBA" id="ARBA00004141"/>
    </source>
</evidence>
<evidence type="ECO:0000256" key="4">
    <source>
        <dbReference type="ARBA" id="ARBA00023136"/>
    </source>
</evidence>
<dbReference type="PRINTS" id="PR00248">
    <property type="entry name" value="GPCRMGR"/>
</dbReference>
<organism evidence="8 9">
    <name type="scientific">Ranitomeya imitator</name>
    <name type="common">mimic poison frog</name>
    <dbReference type="NCBI Taxonomy" id="111125"/>
    <lineage>
        <taxon>Eukaryota</taxon>
        <taxon>Metazoa</taxon>
        <taxon>Chordata</taxon>
        <taxon>Craniata</taxon>
        <taxon>Vertebrata</taxon>
        <taxon>Euteleostomi</taxon>
        <taxon>Amphibia</taxon>
        <taxon>Batrachia</taxon>
        <taxon>Anura</taxon>
        <taxon>Neobatrachia</taxon>
        <taxon>Hyloidea</taxon>
        <taxon>Dendrobatidae</taxon>
        <taxon>Dendrobatinae</taxon>
        <taxon>Ranitomeya</taxon>
    </lineage>
</organism>
<evidence type="ECO:0000313" key="9">
    <source>
        <dbReference type="Proteomes" id="UP001176940"/>
    </source>
</evidence>
<evidence type="ECO:0000256" key="3">
    <source>
        <dbReference type="ARBA" id="ARBA00022989"/>
    </source>
</evidence>
<reference evidence="8" key="1">
    <citation type="submission" date="2023-07" db="EMBL/GenBank/DDBJ databases">
        <authorList>
            <person name="Stuckert A."/>
        </authorList>
    </citation>
    <scope>NUCLEOTIDE SEQUENCE</scope>
</reference>
<feature type="domain" description="Receptor ligand binding region" evidence="7">
    <location>
        <begin position="10"/>
        <end position="101"/>
    </location>
</feature>
<dbReference type="InterPro" id="IPR000337">
    <property type="entry name" value="GPCR_3"/>
</dbReference>
<keyword evidence="3" id="KW-1133">Transmembrane helix</keyword>
<dbReference type="Gene3D" id="3.40.50.2300">
    <property type="match status" value="1"/>
</dbReference>
<dbReference type="PANTHER" id="PTHR24061:SF1">
    <property type="entry name" value="VOMERONASAL 2, RECEPTOR 2-RELATED"/>
    <property type="match status" value="1"/>
</dbReference>
<evidence type="ECO:0000259" key="7">
    <source>
        <dbReference type="Pfam" id="PF01094"/>
    </source>
</evidence>
<evidence type="ECO:0000256" key="6">
    <source>
        <dbReference type="ARBA" id="ARBA00023180"/>
    </source>
</evidence>
<accession>A0ABN9MPD2</accession>
<dbReference type="EMBL" id="CAUEEQ010079506">
    <property type="protein sequence ID" value="CAJ0968656.1"/>
    <property type="molecule type" value="Genomic_DNA"/>
</dbReference>
<dbReference type="Pfam" id="PF01094">
    <property type="entry name" value="ANF_receptor"/>
    <property type="match status" value="1"/>
</dbReference>
<gene>
    <name evidence="8" type="ORF">RIMI_LOCUS23290707</name>
</gene>
<dbReference type="Proteomes" id="UP001176940">
    <property type="component" value="Unassembled WGS sequence"/>
</dbReference>
<comment type="subcellular location">
    <subcellularLocation>
        <location evidence="1">Membrane</location>
        <topology evidence="1">Multi-pass membrane protein</topology>
    </subcellularLocation>
</comment>
<evidence type="ECO:0000256" key="5">
    <source>
        <dbReference type="ARBA" id="ARBA00023170"/>
    </source>
</evidence>
<dbReference type="InterPro" id="IPR028082">
    <property type="entry name" value="Peripla_BP_I"/>
</dbReference>
<evidence type="ECO:0000256" key="2">
    <source>
        <dbReference type="ARBA" id="ARBA00022692"/>
    </source>
</evidence>
<protein>
    <recommendedName>
        <fullName evidence="7">Receptor ligand binding region domain-containing protein</fullName>
    </recommendedName>
</protein>
<dbReference type="InterPro" id="IPR001828">
    <property type="entry name" value="ANF_lig-bd_rcpt"/>
</dbReference>
<dbReference type="SUPFAM" id="SSF53822">
    <property type="entry name" value="Periplasmic binding protein-like I"/>
    <property type="match status" value="1"/>
</dbReference>